<comment type="caution">
    <text evidence="3">The sequence shown here is derived from an EMBL/GenBank/DDBJ whole genome shotgun (WGS) entry which is preliminary data.</text>
</comment>
<evidence type="ECO:0000259" key="2">
    <source>
        <dbReference type="Pfam" id="PF08588"/>
    </source>
</evidence>
<evidence type="ECO:0000256" key="1">
    <source>
        <dbReference type="SAM" id="MobiDB-lite"/>
    </source>
</evidence>
<feature type="region of interest" description="Disordered" evidence="1">
    <location>
        <begin position="1"/>
        <end position="32"/>
    </location>
</feature>
<feature type="domain" description="Domain of unknown function at the cortex 1" evidence="2">
    <location>
        <begin position="14"/>
        <end position="116"/>
    </location>
</feature>
<protein>
    <recommendedName>
        <fullName evidence="2">Domain of unknown function at the cortex 1 domain-containing protein</fullName>
    </recommendedName>
</protein>
<feature type="compositionally biased region" description="Basic and acidic residues" evidence="1">
    <location>
        <begin position="158"/>
        <end position="169"/>
    </location>
</feature>
<feature type="compositionally biased region" description="Basic and acidic residues" evidence="1">
    <location>
        <begin position="131"/>
        <end position="151"/>
    </location>
</feature>
<dbReference type="Proteomes" id="UP001590950">
    <property type="component" value="Unassembled WGS sequence"/>
</dbReference>
<dbReference type="PANTHER" id="PTHR34826:SF2">
    <property type="entry name" value="UPF0590 PROTEIN C409.17C"/>
    <property type="match status" value="1"/>
</dbReference>
<sequence>MEQLPADGGEGEEGALEEGGDGDGLEWREDHDVPETADARKRHFLTNGKTEEWVWEEGRVYKADFFNPYIDFNNFSLKLPGFSLSVLPYLGGEDYLRYVLKNKETDEILFVVVFTLLHKEDVEKEEDSSEIAEKSDGDKNKPEHEADKKVAEPQTEQPDGKKEGGRHEGEEDFEPQADDLD</sequence>
<dbReference type="PANTHER" id="PTHR34826">
    <property type="entry name" value="UPF0590 PROTEIN C409.17C"/>
    <property type="match status" value="1"/>
</dbReference>
<evidence type="ECO:0000313" key="3">
    <source>
        <dbReference type="EMBL" id="KAL2040272.1"/>
    </source>
</evidence>
<proteinExistence type="predicted"/>
<feature type="region of interest" description="Disordered" evidence="1">
    <location>
        <begin position="124"/>
        <end position="181"/>
    </location>
</feature>
<dbReference type="InterPro" id="IPR013897">
    <property type="entry name" value="Duc1"/>
</dbReference>
<keyword evidence="4" id="KW-1185">Reference proteome</keyword>
<gene>
    <name evidence="3" type="ORF">N7G274_007175</name>
</gene>
<reference evidence="3 4" key="1">
    <citation type="submission" date="2024-09" db="EMBL/GenBank/DDBJ databases">
        <title>Rethinking Asexuality: The Enigmatic Case of Functional Sexual Genes in Lepraria (Stereocaulaceae).</title>
        <authorList>
            <person name="Doellman M."/>
            <person name="Sun Y."/>
            <person name="Barcenas-Pena A."/>
            <person name="Lumbsch H.T."/>
            <person name="Grewe F."/>
        </authorList>
    </citation>
    <scope>NUCLEOTIDE SEQUENCE [LARGE SCALE GENOMIC DNA]</scope>
    <source>
        <strain evidence="3 4">Mercado 3170</strain>
    </source>
</reference>
<dbReference type="EMBL" id="JBEFKJ010000022">
    <property type="protein sequence ID" value="KAL2040272.1"/>
    <property type="molecule type" value="Genomic_DNA"/>
</dbReference>
<name>A0ABR4A2V5_9LECA</name>
<dbReference type="Pfam" id="PF08588">
    <property type="entry name" value="Duc1"/>
    <property type="match status" value="1"/>
</dbReference>
<feature type="compositionally biased region" description="Acidic residues" evidence="1">
    <location>
        <begin position="9"/>
        <end position="24"/>
    </location>
</feature>
<feature type="compositionally biased region" description="Acidic residues" evidence="1">
    <location>
        <begin position="170"/>
        <end position="181"/>
    </location>
</feature>
<accession>A0ABR4A2V5</accession>
<organism evidence="3 4">
    <name type="scientific">Stereocaulon virgatum</name>
    <dbReference type="NCBI Taxonomy" id="373712"/>
    <lineage>
        <taxon>Eukaryota</taxon>
        <taxon>Fungi</taxon>
        <taxon>Dikarya</taxon>
        <taxon>Ascomycota</taxon>
        <taxon>Pezizomycotina</taxon>
        <taxon>Lecanoromycetes</taxon>
        <taxon>OSLEUM clade</taxon>
        <taxon>Lecanoromycetidae</taxon>
        <taxon>Lecanorales</taxon>
        <taxon>Lecanorineae</taxon>
        <taxon>Stereocaulaceae</taxon>
        <taxon>Stereocaulon</taxon>
    </lineage>
</organism>
<evidence type="ECO:0000313" key="4">
    <source>
        <dbReference type="Proteomes" id="UP001590950"/>
    </source>
</evidence>